<comment type="caution">
    <text evidence="1">The sequence shown here is derived from an EMBL/GenBank/DDBJ whole genome shotgun (WGS) entry which is preliminary data.</text>
</comment>
<accession>A0A8J5MCB0</accession>
<dbReference type="EMBL" id="JAENGY010002148">
    <property type="protein sequence ID" value="KAG6945282.1"/>
    <property type="molecule type" value="Genomic_DNA"/>
</dbReference>
<protein>
    <submittedName>
        <fullName evidence="1">Uncharacterized protein</fullName>
    </submittedName>
</protein>
<name>A0A8J5MCB0_9STRA</name>
<proteinExistence type="predicted"/>
<reference evidence="1" key="1">
    <citation type="submission" date="2021-01" db="EMBL/GenBank/DDBJ databases">
        <title>Phytophthora aleatoria, a newly-described species from Pinus radiata is distinct from Phytophthora cactorum isolates based on comparative genomics.</title>
        <authorList>
            <person name="Mcdougal R."/>
            <person name="Panda P."/>
            <person name="Williams N."/>
            <person name="Studholme D.J."/>
        </authorList>
    </citation>
    <scope>NUCLEOTIDE SEQUENCE</scope>
    <source>
        <strain evidence="1">NZFS 4037</strain>
    </source>
</reference>
<dbReference type="Proteomes" id="UP000709295">
    <property type="component" value="Unassembled WGS sequence"/>
</dbReference>
<gene>
    <name evidence="1" type="ORF">JG688_00016631</name>
</gene>
<evidence type="ECO:0000313" key="1">
    <source>
        <dbReference type="EMBL" id="KAG6945282.1"/>
    </source>
</evidence>
<keyword evidence="2" id="KW-1185">Reference proteome</keyword>
<dbReference type="AlphaFoldDB" id="A0A8J5MCB0"/>
<sequence>MKQLVIDSGMWWIGLLGIGVKAVLPPPWPPVRLKVTSKEFTGYHYIGPTPCDSTALCGTAITSLRGLYREWNQYDVIQALNECSNPKRRREFAEWQYFHHRDEFEKVAGDIFAD</sequence>
<organism evidence="1 2">
    <name type="scientific">Phytophthora aleatoria</name>
    <dbReference type="NCBI Taxonomy" id="2496075"/>
    <lineage>
        <taxon>Eukaryota</taxon>
        <taxon>Sar</taxon>
        <taxon>Stramenopiles</taxon>
        <taxon>Oomycota</taxon>
        <taxon>Peronosporomycetes</taxon>
        <taxon>Peronosporales</taxon>
        <taxon>Peronosporaceae</taxon>
        <taxon>Phytophthora</taxon>
    </lineage>
</organism>
<evidence type="ECO:0000313" key="2">
    <source>
        <dbReference type="Proteomes" id="UP000709295"/>
    </source>
</evidence>